<keyword evidence="5" id="KW-0418">Kinase</keyword>
<dbReference type="CDD" id="cd00082">
    <property type="entry name" value="HisKA"/>
    <property type="match status" value="1"/>
</dbReference>
<dbReference type="PANTHER" id="PTHR45339">
    <property type="entry name" value="HYBRID SIGNAL TRANSDUCTION HISTIDINE KINASE J"/>
    <property type="match status" value="1"/>
</dbReference>
<dbReference type="InterPro" id="IPR004358">
    <property type="entry name" value="Sig_transdc_His_kin-like_C"/>
</dbReference>
<evidence type="ECO:0000256" key="2">
    <source>
        <dbReference type="ARBA" id="ARBA00012438"/>
    </source>
</evidence>
<dbReference type="Pfam" id="PF00072">
    <property type="entry name" value="Response_reg"/>
    <property type="match status" value="2"/>
</dbReference>
<dbReference type="GO" id="GO:0000155">
    <property type="term" value="F:phosphorelay sensor kinase activity"/>
    <property type="evidence" value="ECO:0007669"/>
    <property type="project" value="InterPro"/>
</dbReference>
<evidence type="ECO:0000256" key="8">
    <source>
        <dbReference type="SAM" id="Coils"/>
    </source>
</evidence>
<dbReference type="RefSeq" id="WP_063242276.1">
    <property type="nucleotide sequence ID" value="NZ_LUKF01000001.1"/>
</dbReference>
<dbReference type="SMART" id="SM00388">
    <property type="entry name" value="HisKA"/>
    <property type="match status" value="1"/>
</dbReference>
<dbReference type="InterPro" id="IPR036097">
    <property type="entry name" value="HisK_dim/P_sf"/>
</dbReference>
<dbReference type="InterPro" id="IPR011006">
    <property type="entry name" value="CheY-like_superfamily"/>
</dbReference>
<dbReference type="SUPFAM" id="SSF47384">
    <property type="entry name" value="Homodimeric domain of signal transducing histidine kinase"/>
    <property type="match status" value="1"/>
</dbReference>
<feature type="modified residue" description="4-aspartylphosphate" evidence="7">
    <location>
        <position position="54"/>
    </location>
</feature>
<dbReference type="PROSITE" id="PS50109">
    <property type="entry name" value="HIS_KIN"/>
    <property type="match status" value="1"/>
</dbReference>
<dbReference type="Pfam" id="PF02518">
    <property type="entry name" value="HATPase_c"/>
    <property type="match status" value="1"/>
</dbReference>
<dbReference type="SMART" id="SM00387">
    <property type="entry name" value="HATPase_c"/>
    <property type="match status" value="1"/>
</dbReference>
<evidence type="ECO:0000313" key="11">
    <source>
        <dbReference type="EMBL" id="KYG70491.1"/>
    </source>
</evidence>
<proteinExistence type="predicted"/>
<dbReference type="InterPro" id="IPR003594">
    <property type="entry name" value="HATPase_dom"/>
</dbReference>
<dbReference type="Gene3D" id="3.40.50.2300">
    <property type="match status" value="2"/>
</dbReference>
<dbReference type="Proteomes" id="UP000075391">
    <property type="component" value="Unassembled WGS sequence"/>
</dbReference>
<gene>
    <name evidence="11" type="ORF">AZI85_00655</name>
</gene>
<evidence type="ECO:0000256" key="1">
    <source>
        <dbReference type="ARBA" id="ARBA00000085"/>
    </source>
</evidence>
<dbReference type="PROSITE" id="PS50110">
    <property type="entry name" value="RESPONSE_REGULATORY"/>
    <property type="match status" value="2"/>
</dbReference>
<feature type="domain" description="Response regulatory" evidence="10">
    <location>
        <begin position="5"/>
        <end position="122"/>
    </location>
</feature>
<sequence length="541" mass="60659">MEKTKLLIVDDHHENILFLSHLISGEDIQVLSAKSAEEALSLLMNHDFALALMDVQMPGMNGFELARLVRALKKTRHLPMILMTSRQQDRSVLFEGYDTGAVDFLFKPLDPHAVRSKVRTFVLLDQQRRLLNKQVEEMEFLKKKAEEANIAKSHFLANISHEIRTPLGAVLGFADILSQDKLSDSERNEFLAVIRRNGELLLRLIDDILDLTKIEAQRLEFEKKEFSLQDLLKDVEASLGFRATEKGISLHVQSCDKNLTFVSDPLRIKQILFNVIGNAIKFTSKGQVDVQVRVQDAVSERESCEARRVTFTVRDTGAGLTVDEVQKLFKPFAQADVSTARRFGGTGLGLVISQQLAQKLGGDLKLISSEVQVGSVFEITLVLDTVDGAPRGRIPVASRGDLIPHSLEDKVILIVDDVSDNRLLIDRYLRPHKVRLLQAGSGVEALEVVCESHVDLILMDIQMPLMDGYEAVERIRKLGYEGPIVALTAHAMREETMRCIKAGFDAVLTKPTRRQELVAVIQSWLAEEPVGHQSRQPELLQ</sequence>
<keyword evidence="3 7" id="KW-0597">Phosphoprotein</keyword>
<name>A0A150WVM7_BDEBC</name>
<dbReference type="CDD" id="cd16922">
    <property type="entry name" value="HATPase_EvgS-ArcB-TorS-like"/>
    <property type="match status" value="1"/>
</dbReference>
<dbReference type="SUPFAM" id="SSF55874">
    <property type="entry name" value="ATPase domain of HSP90 chaperone/DNA topoisomerase II/histidine kinase"/>
    <property type="match status" value="1"/>
</dbReference>
<evidence type="ECO:0000256" key="4">
    <source>
        <dbReference type="ARBA" id="ARBA00022679"/>
    </source>
</evidence>
<dbReference type="InterPro" id="IPR003661">
    <property type="entry name" value="HisK_dim/P_dom"/>
</dbReference>
<dbReference type="SMART" id="SM00448">
    <property type="entry name" value="REC"/>
    <property type="match status" value="2"/>
</dbReference>
<evidence type="ECO:0000256" key="5">
    <source>
        <dbReference type="ARBA" id="ARBA00022777"/>
    </source>
</evidence>
<dbReference type="FunFam" id="1.10.287.130:FF:000001">
    <property type="entry name" value="Two-component sensor histidine kinase"/>
    <property type="match status" value="1"/>
</dbReference>
<dbReference type="Gene3D" id="3.30.565.10">
    <property type="entry name" value="Histidine kinase-like ATPase, C-terminal domain"/>
    <property type="match status" value="1"/>
</dbReference>
<dbReference type="FunFam" id="3.30.565.10:FF:000010">
    <property type="entry name" value="Sensor histidine kinase RcsC"/>
    <property type="match status" value="1"/>
</dbReference>
<feature type="domain" description="Response regulatory" evidence="10">
    <location>
        <begin position="411"/>
        <end position="525"/>
    </location>
</feature>
<dbReference type="InterPro" id="IPR005467">
    <property type="entry name" value="His_kinase_dom"/>
</dbReference>
<dbReference type="AlphaFoldDB" id="A0A150WVM7"/>
<evidence type="ECO:0000256" key="6">
    <source>
        <dbReference type="ARBA" id="ARBA00023012"/>
    </source>
</evidence>
<dbReference type="InterPro" id="IPR036890">
    <property type="entry name" value="HATPase_C_sf"/>
</dbReference>
<dbReference type="Pfam" id="PF00512">
    <property type="entry name" value="HisKA"/>
    <property type="match status" value="1"/>
</dbReference>
<evidence type="ECO:0000256" key="7">
    <source>
        <dbReference type="PROSITE-ProRule" id="PRU00169"/>
    </source>
</evidence>
<keyword evidence="8" id="KW-0175">Coiled coil</keyword>
<reference evidence="11 12" key="1">
    <citation type="submission" date="2016-03" db="EMBL/GenBank/DDBJ databases">
        <authorList>
            <person name="Ploux O."/>
        </authorList>
    </citation>
    <scope>NUCLEOTIDE SEQUENCE [LARGE SCALE GENOMIC DNA]</scope>
    <source>
        <strain evidence="11 12">BER2</strain>
    </source>
</reference>
<feature type="coiled-coil region" evidence="8">
    <location>
        <begin position="124"/>
        <end position="151"/>
    </location>
</feature>
<protein>
    <recommendedName>
        <fullName evidence="2">histidine kinase</fullName>
        <ecNumber evidence="2">2.7.13.3</ecNumber>
    </recommendedName>
</protein>
<keyword evidence="4" id="KW-0808">Transferase</keyword>
<evidence type="ECO:0000256" key="3">
    <source>
        <dbReference type="ARBA" id="ARBA00022553"/>
    </source>
</evidence>
<dbReference type="SUPFAM" id="SSF52172">
    <property type="entry name" value="CheY-like"/>
    <property type="match status" value="2"/>
</dbReference>
<dbReference type="InterPro" id="IPR001789">
    <property type="entry name" value="Sig_transdc_resp-reg_receiver"/>
</dbReference>
<evidence type="ECO:0000259" key="9">
    <source>
        <dbReference type="PROSITE" id="PS50109"/>
    </source>
</evidence>
<dbReference type="Gene3D" id="1.10.287.130">
    <property type="match status" value="1"/>
</dbReference>
<dbReference type="EC" id="2.7.13.3" evidence="2"/>
<feature type="domain" description="Histidine kinase" evidence="9">
    <location>
        <begin position="158"/>
        <end position="385"/>
    </location>
</feature>
<comment type="caution">
    <text evidence="11">The sequence shown here is derived from an EMBL/GenBank/DDBJ whole genome shotgun (WGS) entry which is preliminary data.</text>
</comment>
<organism evidence="11 12">
    <name type="scientific">Bdellovibrio bacteriovorus</name>
    <dbReference type="NCBI Taxonomy" id="959"/>
    <lineage>
        <taxon>Bacteria</taxon>
        <taxon>Pseudomonadati</taxon>
        <taxon>Bdellovibrionota</taxon>
        <taxon>Bdellovibrionia</taxon>
        <taxon>Bdellovibrionales</taxon>
        <taxon>Pseudobdellovibrionaceae</taxon>
        <taxon>Bdellovibrio</taxon>
    </lineage>
</organism>
<comment type="catalytic activity">
    <reaction evidence="1">
        <text>ATP + protein L-histidine = ADP + protein N-phospho-L-histidine.</text>
        <dbReference type="EC" id="2.7.13.3"/>
    </reaction>
</comment>
<keyword evidence="6" id="KW-0902">Two-component regulatory system</keyword>
<dbReference type="PANTHER" id="PTHR45339:SF1">
    <property type="entry name" value="HYBRID SIGNAL TRANSDUCTION HISTIDINE KINASE J"/>
    <property type="match status" value="1"/>
</dbReference>
<feature type="modified residue" description="4-aspartylphosphate" evidence="7">
    <location>
        <position position="460"/>
    </location>
</feature>
<dbReference type="EMBL" id="LUKF01000001">
    <property type="protein sequence ID" value="KYG70491.1"/>
    <property type="molecule type" value="Genomic_DNA"/>
</dbReference>
<dbReference type="CDD" id="cd17546">
    <property type="entry name" value="REC_hyHK_CKI1_RcsC-like"/>
    <property type="match status" value="1"/>
</dbReference>
<dbReference type="PRINTS" id="PR00344">
    <property type="entry name" value="BCTRLSENSOR"/>
</dbReference>
<accession>A0A150WVM7</accession>
<evidence type="ECO:0000259" key="10">
    <source>
        <dbReference type="PROSITE" id="PS50110"/>
    </source>
</evidence>
<evidence type="ECO:0000313" key="12">
    <source>
        <dbReference type="Proteomes" id="UP000075391"/>
    </source>
</evidence>